<sequence>MWKREWDTDSRCIAEEKEYENKRYENTHKEPEFIEGDQFLVSNLNFDILKSPKIMRDPLVGPFAIIKLIGKLQWRSDFQKNYLGNTQCCQSHTPQDIMEVNNSPGLVKKSIKARKIRLNGKEHRQYFVRFQYQTADKDKLLAEYSIPDGDLYLRRF</sequence>
<organism evidence="1 2">
    <name type="scientific">Austropuccinia psidii MF-1</name>
    <dbReference type="NCBI Taxonomy" id="1389203"/>
    <lineage>
        <taxon>Eukaryota</taxon>
        <taxon>Fungi</taxon>
        <taxon>Dikarya</taxon>
        <taxon>Basidiomycota</taxon>
        <taxon>Pucciniomycotina</taxon>
        <taxon>Pucciniomycetes</taxon>
        <taxon>Pucciniales</taxon>
        <taxon>Sphaerophragmiaceae</taxon>
        <taxon>Austropuccinia</taxon>
    </lineage>
</organism>
<proteinExistence type="predicted"/>
<comment type="caution">
    <text evidence="1">The sequence shown here is derived from an EMBL/GenBank/DDBJ whole genome shotgun (WGS) entry which is preliminary data.</text>
</comment>
<dbReference type="EMBL" id="AVOT02080095">
    <property type="protein sequence ID" value="MBW0567028.1"/>
    <property type="molecule type" value="Genomic_DNA"/>
</dbReference>
<dbReference type="AlphaFoldDB" id="A0A9Q3JR86"/>
<dbReference type="Proteomes" id="UP000765509">
    <property type="component" value="Unassembled WGS sequence"/>
</dbReference>
<evidence type="ECO:0000313" key="2">
    <source>
        <dbReference type="Proteomes" id="UP000765509"/>
    </source>
</evidence>
<name>A0A9Q3JR86_9BASI</name>
<reference evidence="1" key="1">
    <citation type="submission" date="2021-03" db="EMBL/GenBank/DDBJ databases">
        <title>Draft genome sequence of rust myrtle Austropuccinia psidii MF-1, a brazilian biotype.</title>
        <authorList>
            <person name="Quecine M.C."/>
            <person name="Pachon D.M.R."/>
            <person name="Bonatelli M.L."/>
            <person name="Correr F.H."/>
            <person name="Franceschini L.M."/>
            <person name="Leite T.F."/>
            <person name="Margarido G.R.A."/>
            <person name="Almeida C.A."/>
            <person name="Ferrarezi J.A."/>
            <person name="Labate C.A."/>
        </authorList>
    </citation>
    <scope>NUCLEOTIDE SEQUENCE</scope>
    <source>
        <strain evidence="1">MF-1</strain>
    </source>
</reference>
<gene>
    <name evidence="1" type="ORF">O181_106743</name>
</gene>
<accession>A0A9Q3JR86</accession>
<dbReference type="OrthoDB" id="4360000at2759"/>
<evidence type="ECO:0000313" key="1">
    <source>
        <dbReference type="EMBL" id="MBW0567028.1"/>
    </source>
</evidence>
<keyword evidence="2" id="KW-1185">Reference proteome</keyword>
<protein>
    <submittedName>
        <fullName evidence="1">Uncharacterized protein</fullName>
    </submittedName>
</protein>